<name>A0A804J7F9_MUSAM</name>
<dbReference type="EnsemblPlants" id="Ma05_t22730.1">
    <property type="protein sequence ID" value="Ma05_p22730.1"/>
    <property type="gene ID" value="Ma05_g22730"/>
</dbReference>
<proteinExistence type="predicted"/>
<reference evidence="2" key="1">
    <citation type="submission" date="2021-05" db="UniProtKB">
        <authorList>
            <consortium name="EnsemblPlants"/>
        </authorList>
    </citation>
    <scope>IDENTIFICATION</scope>
    <source>
        <strain evidence="2">subsp. malaccensis</strain>
    </source>
</reference>
<dbReference type="AlphaFoldDB" id="A0A804J7F9"/>
<feature type="region of interest" description="Disordered" evidence="1">
    <location>
        <begin position="140"/>
        <end position="159"/>
    </location>
</feature>
<feature type="region of interest" description="Disordered" evidence="1">
    <location>
        <begin position="1"/>
        <end position="78"/>
    </location>
</feature>
<evidence type="ECO:0000256" key="1">
    <source>
        <dbReference type="SAM" id="MobiDB-lite"/>
    </source>
</evidence>
<sequence>MPGPVVHGEEEQLLSAQEKQEEEEQQLQEQQQGERKEDDAPIVEDVKEDDSDNEDDDDDDDDGGGTEGELAHTLSRTPSSPLCHIFPEILDLNLDGIDLAVAEMVLGMVVTVYIQTVVMLMDFNTFHAKDKINKASSYTSPEYLQSNQPNVKQHSMFHR</sequence>
<evidence type="ECO:0000313" key="3">
    <source>
        <dbReference type="Proteomes" id="UP000012960"/>
    </source>
</evidence>
<protein>
    <submittedName>
        <fullName evidence="2">Uncharacterized protein</fullName>
    </submittedName>
</protein>
<dbReference type="Proteomes" id="UP000012960">
    <property type="component" value="Unplaced"/>
</dbReference>
<feature type="compositionally biased region" description="Polar residues" evidence="1">
    <location>
        <begin position="140"/>
        <end position="153"/>
    </location>
</feature>
<accession>A0A804J7F9</accession>
<dbReference type="Gramene" id="Ma05_t22730.1">
    <property type="protein sequence ID" value="Ma05_p22730.1"/>
    <property type="gene ID" value="Ma05_g22730"/>
</dbReference>
<dbReference type="InParanoid" id="A0A804J7F9"/>
<evidence type="ECO:0000313" key="2">
    <source>
        <dbReference type="EnsemblPlants" id="Ma05_p22730.1"/>
    </source>
</evidence>
<organism evidence="2 3">
    <name type="scientific">Musa acuminata subsp. malaccensis</name>
    <name type="common">Wild banana</name>
    <name type="synonym">Musa malaccensis</name>
    <dbReference type="NCBI Taxonomy" id="214687"/>
    <lineage>
        <taxon>Eukaryota</taxon>
        <taxon>Viridiplantae</taxon>
        <taxon>Streptophyta</taxon>
        <taxon>Embryophyta</taxon>
        <taxon>Tracheophyta</taxon>
        <taxon>Spermatophyta</taxon>
        <taxon>Magnoliopsida</taxon>
        <taxon>Liliopsida</taxon>
        <taxon>Zingiberales</taxon>
        <taxon>Musaceae</taxon>
        <taxon>Musa</taxon>
    </lineage>
</organism>
<keyword evidence="3" id="KW-1185">Reference proteome</keyword>
<feature type="compositionally biased region" description="Acidic residues" evidence="1">
    <location>
        <begin position="40"/>
        <end position="64"/>
    </location>
</feature>